<sequence>MEAKDLPVYQFVEGKPLIVTDGMKKDFWKNGFIIVRNLLTNAEVIKLRSSLERPESAVMGESYDQGDGDGRNIRLTLWNHPGNDLTGMINRCEKVVNTCQELIGGEVYHYHTKIVQKEPRTGGAFQWHQDYGYWYLNGVMFPDLISVQFAIDRADVGNGCLQVLRGSHRMGRIEHGRVGDQAGADIQRVYEAEKVMEKIHVEMDPGDGLIFHCNLLHRSDQNNSDRRRWMMIACYNRADNNPTKDHHHARYTPLETVSNKAIMECKNLDDLSGKWFINPHKANPECLPTNPGKVR</sequence>
<dbReference type="InterPro" id="IPR008775">
    <property type="entry name" value="Phytyl_CoA_dOase-like"/>
</dbReference>
<keyword evidence="3" id="KW-1185">Reference proteome</keyword>
<dbReference type="PANTHER" id="PTHR20883">
    <property type="entry name" value="PHYTANOYL-COA DIOXYGENASE DOMAIN CONTAINING 1"/>
    <property type="match status" value="1"/>
</dbReference>
<dbReference type="PANTHER" id="PTHR20883:SF51">
    <property type="entry name" value="PHYTANOYL-COA HYDROXYLASE"/>
    <property type="match status" value="1"/>
</dbReference>
<dbReference type="EMBL" id="CAWYQH010000174">
    <property type="protein sequence ID" value="CAK8698403.1"/>
    <property type="molecule type" value="Genomic_DNA"/>
</dbReference>
<accession>A0ABP0H4Q6</accession>
<dbReference type="SUPFAM" id="SSF51197">
    <property type="entry name" value="Clavaminate synthase-like"/>
    <property type="match status" value="1"/>
</dbReference>
<comment type="cofactor">
    <cofactor evidence="1">
        <name>Fe cation</name>
        <dbReference type="ChEBI" id="CHEBI:24875"/>
    </cofactor>
</comment>
<gene>
    <name evidence="2" type="ORF">CVLEPA_LOCUS31837</name>
</gene>
<protein>
    <recommendedName>
        <fullName evidence="4">Phytanoyl-CoA dioxygenase family protein</fullName>
    </recommendedName>
</protein>
<evidence type="ECO:0000313" key="2">
    <source>
        <dbReference type="EMBL" id="CAK8698403.1"/>
    </source>
</evidence>
<reference evidence="2 3" key="1">
    <citation type="submission" date="2024-02" db="EMBL/GenBank/DDBJ databases">
        <authorList>
            <person name="Daric V."/>
            <person name="Darras S."/>
        </authorList>
    </citation>
    <scope>NUCLEOTIDE SEQUENCE [LARGE SCALE GENOMIC DNA]</scope>
</reference>
<proteinExistence type="predicted"/>
<dbReference type="Proteomes" id="UP001642483">
    <property type="component" value="Unassembled WGS sequence"/>
</dbReference>
<dbReference type="Gene3D" id="2.60.120.620">
    <property type="entry name" value="q2cbj1_9rhob like domain"/>
    <property type="match status" value="1"/>
</dbReference>
<evidence type="ECO:0000256" key="1">
    <source>
        <dbReference type="ARBA" id="ARBA00001962"/>
    </source>
</evidence>
<evidence type="ECO:0008006" key="4">
    <source>
        <dbReference type="Google" id="ProtNLM"/>
    </source>
</evidence>
<evidence type="ECO:0000313" key="3">
    <source>
        <dbReference type="Proteomes" id="UP001642483"/>
    </source>
</evidence>
<comment type="caution">
    <text evidence="2">The sequence shown here is derived from an EMBL/GenBank/DDBJ whole genome shotgun (WGS) entry which is preliminary data.</text>
</comment>
<dbReference type="Pfam" id="PF05721">
    <property type="entry name" value="PhyH"/>
    <property type="match status" value="1"/>
</dbReference>
<name>A0ABP0H4Q6_CLALP</name>
<organism evidence="2 3">
    <name type="scientific">Clavelina lepadiformis</name>
    <name type="common">Light-bulb sea squirt</name>
    <name type="synonym">Ascidia lepadiformis</name>
    <dbReference type="NCBI Taxonomy" id="159417"/>
    <lineage>
        <taxon>Eukaryota</taxon>
        <taxon>Metazoa</taxon>
        <taxon>Chordata</taxon>
        <taxon>Tunicata</taxon>
        <taxon>Ascidiacea</taxon>
        <taxon>Aplousobranchia</taxon>
        <taxon>Clavelinidae</taxon>
        <taxon>Clavelina</taxon>
    </lineage>
</organism>